<dbReference type="GeneID" id="117570515"/>
<feature type="region of interest" description="Disordered" evidence="3">
    <location>
        <begin position="1"/>
        <end position="25"/>
    </location>
</feature>
<comment type="similarity">
    <text evidence="1">Belongs to the AB hydrolase superfamily.</text>
</comment>
<evidence type="ECO:0000256" key="2">
    <source>
        <dbReference type="ARBA" id="ARBA00022801"/>
    </source>
</evidence>
<dbReference type="AlphaFoldDB" id="A0A6P8X9X4"/>
<keyword evidence="2 6" id="KW-0378">Hydrolase</keyword>
<dbReference type="PANTHER" id="PTHR43798:SF14">
    <property type="entry name" value="SERINE HYDROLASE-LIKE PROTEIN DDB_G0286239"/>
    <property type="match status" value="1"/>
</dbReference>
<dbReference type="PANTHER" id="PTHR43798">
    <property type="entry name" value="MONOACYLGLYCEROL LIPASE"/>
    <property type="match status" value="1"/>
</dbReference>
<dbReference type="InterPro" id="IPR029058">
    <property type="entry name" value="AB_hydrolase_fold"/>
</dbReference>
<evidence type="ECO:0000313" key="5">
    <source>
        <dbReference type="Proteomes" id="UP000515160"/>
    </source>
</evidence>
<dbReference type="Gene3D" id="3.40.50.1820">
    <property type="entry name" value="alpha/beta hydrolase"/>
    <property type="match status" value="1"/>
</dbReference>
<feature type="domain" description="AB hydrolase-1" evidence="4">
    <location>
        <begin position="52"/>
        <end position="308"/>
    </location>
</feature>
<dbReference type="Proteomes" id="UP000515160">
    <property type="component" value="Chromosome 3"/>
</dbReference>
<organism evidence="5 6">
    <name type="scientific">Drosophila albomicans</name>
    <name type="common">Fruit fly</name>
    <dbReference type="NCBI Taxonomy" id="7291"/>
    <lineage>
        <taxon>Eukaryota</taxon>
        <taxon>Metazoa</taxon>
        <taxon>Ecdysozoa</taxon>
        <taxon>Arthropoda</taxon>
        <taxon>Hexapoda</taxon>
        <taxon>Insecta</taxon>
        <taxon>Pterygota</taxon>
        <taxon>Neoptera</taxon>
        <taxon>Endopterygota</taxon>
        <taxon>Diptera</taxon>
        <taxon>Brachycera</taxon>
        <taxon>Muscomorpha</taxon>
        <taxon>Ephydroidea</taxon>
        <taxon>Drosophilidae</taxon>
        <taxon>Drosophila</taxon>
    </lineage>
</organism>
<proteinExistence type="inferred from homology"/>
<dbReference type="OrthoDB" id="190201at2759"/>
<evidence type="ECO:0000313" key="6">
    <source>
        <dbReference type="RefSeq" id="XP_034108105.1"/>
    </source>
</evidence>
<protein>
    <submittedName>
        <fullName evidence="6">Probable serine hydrolase</fullName>
    </submittedName>
</protein>
<evidence type="ECO:0000256" key="3">
    <source>
        <dbReference type="SAM" id="MobiDB-lite"/>
    </source>
</evidence>
<name>A0A6P8X9X4_DROAB</name>
<dbReference type="SUPFAM" id="SSF53474">
    <property type="entry name" value="alpha/beta-Hydrolases"/>
    <property type="match status" value="1"/>
</dbReference>
<accession>A0A6P8X9X4</accession>
<dbReference type="GO" id="GO:0016020">
    <property type="term" value="C:membrane"/>
    <property type="evidence" value="ECO:0007669"/>
    <property type="project" value="TreeGrafter"/>
</dbReference>
<evidence type="ECO:0000256" key="1">
    <source>
        <dbReference type="ARBA" id="ARBA00008645"/>
    </source>
</evidence>
<sequence>MTTHEAEATTTTHTSESNGIESEHEQPPMDVRINMPWGYVVGRWYGNRQVRPILALHGWLDNLGTWDKLLPLLPKHLGVLCIDLPGHGYSSKLPEGIAYHFVDYLCVILRIMEEYNWSKVSLMAHSMSAMLCFIFASLYPHRLDMLISIDIVRTRYRKPPSQIDYLRTNIERYMVEDERFANAKREEPPAYTWQDLEHVLHKGSGKSVNLENCHHILERNVAKSTKYPDKYFFSRDGRCKYYFEFHTSPPFAAELARTIRNVPYCVIKGSESNFIDEESQEVIDILRSNNPHFQLHEVEGTHHVHLNNAPGVAAIINPFIMHHRPPQLETWTVDEGNELPDAVKKFALAVDDAENVKRRKRKSNL</sequence>
<evidence type="ECO:0000259" key="4">
    <source>
        <dbReference type="Pfam" id="PF00561"/>
    </source>
</evidence>
<dbReference type="RefSeq" id="XP_034108105.1">
    <property type="nucleotide sequence ID" value="XM_034252214.2"/>
</dbReference>
<keyword evidence="5" id="KW-1185">Reference proteome</keyword>
<dbReference type="Pfam" id="PF00561">
    <property type="entry name" value="Abhydrolase_1"/>
    <property type="match status" value="1"/>
</dbReference>
<dbReference type="InterPro" id="IPR000073">
    <property type="entry name" value="AB_hydrolase_1"/>
</dbReference>
<dbReference type="GO" id="GO:0016787">
    <property type="term" value="F:hydrolase activity"/>
    <property type="evidence" value="ECO:0007669"/>
    <property type="project" value="UniProtKB-KW"/>
</dbReference>
<gene>
    <name evidence="6" type="primary">LOC117570515</name>
</gene>
<dbReference type="InterPro" id="IPR050266">
    <property type="entry name" value="AB_hydrolase_sf"/>
</dbReference>
<reference evidence="6" key="1">
    <citation type="submission" date="2025-08" db="UniProtKB">
        <authorList>
            <consortium name="RefSeq"/>
        </authorList>
    </citation>
    <scope>IDENTIFICATION</scope>
    <source>
        <strain evidence="6">15112-1751.03</strain>
        <tissue evidence="6">Whole Adult</tissue>
    </source>
</reference>